<keyword evidence="2" id="KW-1185">Reference proteome</keyword>
<accession>A0A9P6TAW9</accession>
<name>A0A9P6TAW9_9BASI</name>
<sequence>MPPATRAQIDPQGLHPGITPHELDLLQDCLARAITQSWLTQPAYNFGFKRAGTPKVANWICALTSSRSFKQSDPGTLVNLVQQYKKTLIDGWPDIRLKPNLHVSEQIAQVVELYGPPASIACWFAEQFIGELLHTPKNGHLSWNCNDSEI</sequence>
<dbReference type="Proteomes" id="UP000886653">
    <property type="component" value="Unassembled WGS sequence"/>
</dbReference>
<dbReference type="EMBL" id="MU167284">
    <property type="protein sequence ID" value="KAG0145045.1"/>
    <property type="molecule type" value="Genomic_DNA"/>
</dbReference>
<organism evidence="1 2">
    <name type="scientific">Cronartium quercuum f. sp. fusiforme G11</name>
    <dbReference type="NCBI Taxonomy" id="708437"/>
    <lineage>
        <taxon>Eukaryota</taxon>
        <taxon>Fungi</taxon>
        <taxon>Dikarya</taxon>
        <taxon>Basidiomycota</taxon>
        <taxon>Pucciniomycotina</taxon>
        <taxon>Pucciniomycetes</taxon>
        <taxon>Pucciniales</taxon>
        <taxon>Coleosporiaceae</taxon>
        <taxon>Cronartium</taxon>
    </lineage>
</organism>
<reference evidence="1" key="1">
    <citation type="submission" date="2013-11" db="EMBL/GenBank/DDBJ databases">
        <title>Genome sequence of the fusiform rust pathogen reveals effectors for host alternation and coevolution with pine.</title>
        <authorList>
            <consortium name="DOE Joint Genome Institute"/>
            <person name="Smith K."/>
            <person name="Pendleton A."/>
            <person name="Kubisiak T."/>
            <person name="Anderson C."/>
            <person name="Salamov A."/>
            <person name="Aerts A."/>
            <person name="Riley R."/>
            <person name="Clum A."/>
            <person name="Lindquist E."/>
            <person name="Ence D."/>
            <person name="Campbell M."/>
            <person name="Kronenberg Z."/>
            <person name="Feau N."/>
            <person name="Dhillon B."/>
            <person name="Hamelin R."/>
            <person name="Burleigh J."/>
            <person name="Smith J."/>
            <person name="Yandell M."/>
            <person name="Nelson C."/>
            <person name="Grigoriev I."/>
            <person name="Davis J."/>
        </authorList>
    </citation>
    <scope>NUCLEOTIDE SEQUENCE</scope>
    <source>
        <strain evidence="1">G11</strain>
    </source>
</reference>
<evidence type="ECO:0000313" key="2">
    <source>
        <dbReference type="Proteomes" id="UP000886653"/>
    </source>
</evidence>
<dbReference type="AlphaFoldDB" id="A0A9P6TAW9"/>
<protein>
    <submittedName>
        <fullName evidence="1">Uncharacterized protein</fullName>
    </submittedName>
</protein>
<evidence type="ECO:0000313" key="1">
    <source>
        <dbReference type="EMBL" id="KAG0145045.1"/>
    </source>
</evidence>
<proteinExistence type="predicted"/>
<comment type="caution">
    <text evidence="1">The sequence shown here is derived from an EMBL/GenBank/DDBJ whole genome shotgun (WGS) entry which is preliminary data.</text>
</comment>
<gene>
    <name evidence="1" type="ORF">CROQUDRAFT_134005</name>
</gene>